<keyword evidence="6" id="KW-0732">Signal</keyword>
<keyword evidence="9 13" id="KW-0472">Membrane</keyword>
<keyword evidence="10 14" id="KW-0675">Receptor</keyword>
<dbReference type="Gramene" id="PSS36179">
    <property type="protein sequence ID" value="PSS36179"/>
    <property type="gene ID" value="CEY00_Acc00722"/>
</dbReference>
<keyword evidence="14" id="KW-0418">Kinase</keyword>
<evidence type="ECO:0000256" key="4">
    <source>
        <dbReference type="ARBA" id="ARBA00022614"/>
    </source>
</evidence>
<reference evidence="15" key="2">
    <citation type="journal article" date="2018" name="BMC Genomics">
        <title>A manually annotated Actinidia chinensis var. chinensis (kiwifruit) genome highlights the challenges associated with draft genomes and gene prediction in plants.</title>
        <authorList>
            <person name="Pilkington S.M."/>
            <person name="Crowhurst R."/>
            <person name="Hilario E."/>
            <person name="Nardozza S."/>
            <person name="Fraser L."/>
            <person name="Peng Y."/>
            <person name="Gunaseelan K."/>
            <person name="Simpson R."/>
            <person name="Tahir J."/>
            <person name="Deroles S.C."/>
            <person name="Templeton K."/>
            <person name="Luo Z."/>
            <person name="Davy M."/>
            <person name="Cheng C."/>
            <person name="McNeilage M."/>
            <person name="Scaglione D."/>
            <person name="Liu Y."/>
            <person name="Zhang Q."/>
            <person name="Datson P."/>
            <person name="De Silva N."/>
            <person name="Gardiner S.E."/>
            <person name="Bassett H."/>
            <person name="Chagne D."/>
            <person name="McCallum J."/>
            <person name="Dzierzon H."/>
            <person name="Deng C."/>
            <person name="Wang Y.Y."/>
            <person name="Barron L."/>
            <person name="Manako K."/>
            <person name="Bowen J."/>
            <person name="Foster T.M."/>
            <person name="Erridge Z.A."/>
            <person name="Tiffin H."/>
            <person name="Waite C.N."/>
            <person name="Davies K.M."/>
            <person name="Grierson E.P."/>
            <person name="Laing W.A."/>
            <person name="Kirk R."/>
            <person name="Chen X."/>
            <person name="Wood M."/>
            <person name="Montefiori M."/>
            <person name="Brummell D.A."/>
            <person name="Schwinn K.E."/>
            <person name="Catanach A."/>
            <person name="Fullerton C."/>
            <person name="Li D."/>
            <person name="Meiyalaghan S."/>
            <person name="Nieuwenhuizen N."/>
            <person name="Read N."/>
            <person name="Prakash R."/>
            <person name="Hunter D."/>
            <person name="Zhang H."/>
            <person name="McKenzie M."/>
            <person name="Knabel M."/>
            <person name="Harris A."/>
            <person name="Allan A.C."/>
            <person name="Gleave A."/>
            <person name="Chen A."/>
            <person name="Janssen B.J."/>
            <person name="Plunkett B."/>
            <person name="Ampomah-Dwamena C."/>
            <person name="Voogd C."/>
            <person name="Leif D."/>
            <person name="Lafferty D."/>
            <person name="Souleyre E.J.F."/>
            <person name="Varkonyi-Gasic E."/>
            <person name="Gambi F."/>
            <person name="Hanley J."/>
            <person name="Yao J.L."/>
            <person name="Cheung J."/>
            <person name="David K.M."/>
            <person name="Warren B."/>
            <person name="Marsh K."/>
            <person name="Snowden K.C."/>
            <person name="Lin-Wang K."/>
            <person name="Brian L."/>
            <person name="Martinez-Sanchez M."/>
            <person name="Wang M."/>
            <person name="Ileperuma N."/>
            <person name="Macnee N."/>
            <person name="Campin R."/>
            <person name="McAtee P."/>
            <person name="Drummond R.S.M."/>
            <person name="Espley R.V."/>
            <person name="Ireland H.S."/>
            <person name="Wu R."/>
            <person name="Atkinson R.G."/>
            <person name="Karunairetnam S."/>
            <person name="Bulley S."/>
            <person name="Chunkath S."/>
            <person name="Hanley Z."/>
            <person name="Storey R."/>
            <person name="Thrimawithana A.H."/>
            <person name="Thomson S."/>
            <person name="David C."/>
            <person name="Testolin R."/>
            <person name="Huang H."/>
            <person name="Hellens R.P."/>
            <person name="Schaffer R.J."/>
        </authorList>
    </citation>
    <scope>NUCLEOTIDE SEQUENCE [LARGE SCALE GENOMIC DNA]</scope>
    <source>
        <strain evidence="15">cv. Red5</strain>
    </source>
</reference>
<dbReference type="Gene3D" id="1.10.510.10">
    <property type="entry name" value="Transferase(Phosphotransferase) domain 1"/>
    <property type="match status" value="1"/>
</dbReference>
<dbReference type="EMBL" id="NKQK01000001">
    <property type="protein sequence ID" value="PSS36179.1"/>
    <property type="molecule type" value="Genomic_DNA"/>
</dbReference>
<dbReference type="InterPro" id="IPR011009">
    <property type="entry name" value="Kinase-like_dom_sf"/>
</dbReference>
<dbReference type="SUPFAM" id="SSF56112">
    <property type="entry name" value="Protein kinase-like (PK-like)"/>
    <property type="match status" value="1"/>
</dbReference>
<dbReference type="InterPro" id="IPR051716">
    <property type="entry name" value="Plant_RL_S/T_kinase"/>
</dbReference>
<dbReference type="InParanoid" id="A0A2R6S1Q7"/>
<proteinExistence type="inferred from homology"/>
<keyword evidence="11" id="KW-0325">Glycoprotein</keyword>
<feature type="binding site" evidence="12">
    <location>
        <position position="318"/>
    </location>
    <ligand>
        <name>ATP</name>
        <dbReference type="ChEBI" id="CHEBI:30616"/>
    </ligand>
</feature>
<dbReference type="AlphaFoldDB" id="A0A2R6S1Q7"/>
<dbReference type="InterPro" id="IPR001611">
    <property type="entry name" value="Leu-rich_rpt"/>
</dbReference>
<evidence type="ECO:0000256" key="1">
    <source>
        <dbReference type="ARBA" id="ARBA00004236"/>
    </source>
</evidence>
<dbReference type="FunFam" id="3.80.10.10:FF:000111">
    <property type="entry name" value="LRR receptor-like serine/threonine-protein kinase ERECTA"/>
    <property type="match status" value="1"/>
</dbReference>
<dbReference type="Gene3D" id="3.30.200.20">
    <property type="entry name" value="Phosphorylase Kinase, domain 1"/>
    <property type="match status" value="1"/>
</dbReference>
<keyword evidence="4" id="KW-0433">Leucine-rich repeat</keyword>
<dbReference type="InterPro" id="IPR032675">
    <property type="entry name" value="LRR_dom_sf"/>
</dbReference>
<accession>A0A2R6S1Q7</accession>
<dbReference type="PANTHER" id="PTHR48053:SF151">
    <property type="entry name" value="OS02G0216000 PROTEIN"/>
    <property type="match status" value="1"/>
</dbReference>
<keyword evidence="5 13" id="KW-0812">Transmembrane</keyword>
<evidence type="ECO:0000256" key="11">
    <source>
        <dbReference type="ARBA" id="ARBA00023180"/>
    </source>
</evidence>
<evidence type="ECO:0000256" key="5">
    <source>
        <dbReference type="ARBA" id="ARBA00022692"/>
    </source>
</evidence>
<reference evidence="14 15" key="1">
    <citation type="submission" date="2017-07" db="EMBL/GenBank/DDBJ databases">
        <title>An improved, manually edited Actinidia chinensis var. chinensis (kiwifruit) genome highlights the challenges associated with draft genomes and gene prediction in plants.</title>
        <authorList>
            <person name="Pilkington S."/>
            <person name="Crowhurst R."/>
            <person name="Hilario E."/>
            <person name="Nardozza S."/>
            <person name="Fraser L."/>
            <person name="Peng Y."/>
            <person name="Gunaseelan K."/>
            <person name="Simpson R."/>
            <person name="Tahir J."/>
            <person name="Deroles S."/>
            <person name="Templeton K."/>
            <person name="Luo Z."/>
            <person name="Davy M."/>
            <person name="Cheng C."/>
            <person name="Mcneilage M."/>
            <person name="Scaglione D."/>
            <person name="Liu Y."/>
            <person name="Zhang Q."/>
            <person name="Datson P."/>
            <person name="De Silva N."/>
            <person name="Gardiner S."/>
            <person name="Bassett H."/>
            <person name="Chagne D."/>
            <person name="Mccallum J."/>
            <person name="Dzierzon H."/>
            <person name="Deng C."/>
            <person name="Wang Y.-Y."/>
            <person name="Barron N."/>
            <person name="Manako K."/>
            <person name="Bowen J."/>
            <person name="Foster T."/>
            <person name="Erridge Z."/>
            <person name="Tiffin H."/>
            <person name="Waite C."/>
            <person name="Davies K."/>
            <person name="Grierson E."/>
            <person name="Laing W."/>
            <person name="Kirk R."/>
            <person name="Chen X."/>
            <person name="Wood M."/>
            <person name="Montefiori M."/>
            <person name="Brummell D."/>
            <person name="Schwinn K."/>
            <person name="Catanach A."/>
            <person name="Fullerton C."/>
            <person name="Li D."/>
            <person name="Meiyalaghan S."/>
            <person name="Nieuwenhuizen N."/>
            <person name="Read N."/>
            <person name="Prakash R."/>
            <person name="Hunter D."/>
            <person name="Zhang H."/>
            <person name="Mckenzie M."/>
            <person name="Knabel M."/>
            <person name="Harris A."/>
            <person name="Allan A."/>
            <person name="Chen A."/>
            <person name="Janssen B."/>
            <person name="Plunkett B."/>
            <person name="Dwamena C."/>
            <person name="Voogd C."/>
            <person name="Leif D."/>
            <person name="Lafferty D."/>
            <person name="Souleyre E."/>
            <person name="Varkonyi-Gasic E."/>
            <person name="Gambi F."/>
            <person name="Hanley J."/>
            <person name="Yao J.-L."/>
            <person name="Cheung J."/>
            <person name="David K."/>
            <person name="Warren B."/>
            <person name="Marsh K."/>
            <person name="Snowden K."/>
            <person name="Lin-Wang K."/>
            <person name="Brian L."/>
            <person name="Martinez-Sanchez M."/>
            <person name="Wang M."/>
            <person name="Ileperuma N."/>
            <person name="Macnee N."/>
            <person name="Campin R."/>
            <person name="Mcatee P."/>
            <person name="Drummond R."/>
            <person name="Espley R."/>
            <person name="Ireland H."/>
            <person name="Wu R."/>
            <person name="Atkinson R."/>
            <person name="Karunairetnam S."/>
            <person name="Bulley S."/>
            <person name="Chunkath S."/>
            <person name="Hanley Z."/>
            <person name="Storey R."/>
            <person name="Thrimawithana A."/>
            <person name="Thomson S."/>
            <person name="David C."/>
            <person name="Testolin R."/>
        </authorList>
    </citation>
    <scope>NUCLEOTIDE SEQUENCE [LARGE SCALE GENOMIC DNA]</scope>
    <source>
        <strain evidence="15">cv. Red5</strain>
        <tissue evidence="14">Young leaf</tissue>
    </source>
</reference>
<dbReference type="SUPFAM" id="SSF52058">
    <property type="entry name" value="L domain-like"/>
    <property type="match status" value="1"/>
</dbReference>
<dbReference type="GO" id="GO:0005886">
    <property type="term" value="C:plasma membrane"/>
    <property type="evidence" value="ECO:0007669"/>
    <property type="project" value="UniProtKB-SubCell"/>
</dbReference>
<dbReference type="PANTHER" id="PTHR48053">
    <property type="entry name" value="LEUCINE RICH REPEAT FAMILY PROTEIN, EXPRESSED"/>
    <property type="match status" value="1"/>
</dbReference>
<dbReference type="GO" id="GO:0005524">
    <property type="term" value="F:ATP binding"/>
    <property type="evidence" value="ECO:0007669"/>
    <property type="project" value="UniProtKB-UniRule"/>
</dbReference>
<evidence type="ECO:0000256" key="10">
    <source>
        <dbReference type="ARBA" id="ARBA00023170"/>
    </source>
</evidence>
<dbReference type="OrthoDB" id="4062651at2759"/>
<evidence type="ECO:0000256" key="13">
    <source>
        <dbReference type="SAM" id="Phobius"/>
    </source>
</evidence>
<organism evidence="14 15">
    <name type="scientific">Actinidia chinensis var. chinensis</name>
    <name type="common">Chinese soft-hair kiwi</name>
    <dbReference type="NCBI Taxonomy" id="1590841"/>
    <lineage>
        <taxon>Eukaryota</taxon>
        <taxon>Viridiplantae</taxon>
        <taxon>Streptophyta</taxon>
        <taxon>Embryophyta</taxon>
        <taxon>Tracheophyta</taxon>
        <taxon>Spermatophyta</taxon>
        <taxon>Magnoliopsida</taxon>
        <taxon>eudicotyledons</taxon>
        <taxon>Gunneridae</taxon>
        <taxon>Pentapetalae</taxon>
        <taxon>asterids</taxon>
        <taxon>Ericales</taxon>
        <taxon>Actinidiaceae</taxon>
        <taxon>Actinidia</taxon>
    </lineage>
</organism>
<keyword evidence="15" id="KW-1185">Reference proteome</keyword>
<feature type="transmembrane region" description="Helical" evidence="13">
    <location>
        <begin position="223"/>
        <end position="246"/>
    </location>
</feature>
<evidence type="ECO:0000256" key="6">
    <source>
        <dbReference type="ARBA" id="ARBA00022729"/>
    </source>
</evidence>
<dbReference type="STRING" id="1590841.A0A2R6S1Q7"/>
<comment type="similarity">
    <text evidence="3">Belongs to the RLP family.</text>
</comment>
<keyword evidence="7" id="KW-0677">Repeat</keyword>
<evidence type="ECO:0000256" key="7">
    <source>
        <dbReference type="ARBA" id="ARBA00022737"/>
    </source>
</evidence>
<dbReference type="Gene3D" id="3.80.10.10">
    <property type="entry name" value="Ribonuclease Inhibitor"/>
    <property type="match status" value="1"/>
</dbReference>
<dbReference type="Pfam" id="PF00560">
    <property type="entry name" value="LRR_1"/>
    <property type="match status" value="4"/>
</dbReference>
<comment type="subcellular location">
    <subcellularLocation>
        <location evidence="1">Cell membrane</location>
    </subcellularLocation>
    <subcellularLocation>
        <location evidence="2">Membrane</location>
        <topology evidence="2">Single-pass type I membrane protein</topology>
    </subcellularLocation>
</comment>
<dbReference type="GO" id="GO:0016301">
    <property type="term" value="F:kinase activity"/>
    <property type="evidence" value="ECO:0007669"/>
    <property type="project" value="UniProtKB-KW"/>
</dbReference>
<evidence type="ECO:0000256" key="2">
    <source>
        <dbReference type="ARBA" id="ARBA00004479"/>
    </source>
</evidence>
<evidence type="ECO:0000313" key="14">
    <source>
        <dbReference type="EMBL" id="PSS36179.1"/>
    </source>
</evidence>
<keyword evidence="8 13" id="KW-1133">Transmembrane helix</keyword>
<protein>
    <submittedName>
        <fullName evidence="14">Leucine-rich repeat receptor-like serine/threonine-protein kinase</fullName>
    </submittedName>
</protein>
<evidence type="ECO:0000256" key="8">
    <source>
        <dbReference type="ARBA" id="ARBA00022989"/>
    </source>
</evidence>
<evidence type="ECO:0000313" key="15">
    <source>
        <dbReference type="Proteomes" id="UP000241394"/>
    </source>
</evidence>
<evidence type="ECO:0000256" key="9">
    <source>
        <dbReference type="ARBA" id="ARBA00023136"/>
    </source>
</evidence>
<gene>
    <name evidence="14" type="ORF">CEY00_Acc00722</name>
</gene>
<dbReference type="InterPro" id="IPR017441">
    <property type="entry name" value="Protein_kinase_ATP_BS"/>
</dbReference>
<keyword evidence="12" id="KW-0547">Nucleotide-binding</keyword>
<keyword evidence="12" id="KW-0067">ATP-binding</keyword>
<dbReference type="Proteomes" id="UP000241394">
    <property type="component" value="Chromosome LG1"/>
</dbReference>
<dbReference type="PROSITE" id="PS00107">
    <property type="entry name" value="PROTEIN_KINASE_ATP"/>
    <property type="match status" value="1"/>
</dbReference>
<sequence>MPQLQYLYLSYNYFLSHDGNTDLKPFFASLANSSNLQELELAWYNISGAIPSIIGDLSSKLGQFTSKVAGLSSLKLYLNLSSNHLQGPIPLELSKMDMVLAIDLSSNNLSGTIPPQLGSCIALEHLNLSGNSLEGPLPISIGQLPCLKGLDLSSNKLTGEIPQSLQGSSTLKHLNFSFNFFHGNVSNKGGFSSLGIFSFLGNKQLCGSIKGMKSCPTKRLHHLLILPVFLSVLATLILCTLGYPLALKSRFKKQFGIQSGGDVEEGEKERKRLKYPQISHHQLMEATGGFTSSSLIGSGRFGHVYKGVLKDNTRIAVKPRKPSISEPQLEPWLGFGSAVKGGDERVFVDDSTSFNSTDGLLCGSVGYIALEYGLGKRASTQGDVYSFGVLLLEIVTRKCPTNVLFHEGSSLHEWVKSHYPHKLEPVVEAARERCSPRATQVYDKRVWCDVVLELIDLGLICTQFNPSTRPTMSDIAQEMARLKHPL</sequence>
<keyword evidence="14" id="KW-0808">Transferase</keyword>
<evidence type="ECO:0000256" key="3">
    <source>
        <dbReference type="ARBA" id="ARBA00009592"/>
    </source>
</evidence>
<comment type="caution">
    <text evidence="14">The sequence shown here is derived from an EMBL/GenBank/DDBJ whole genome shotgun (WGS) entry which is preliminary data.</text>
</comment>
<dbReference type="OMA" id="LAWYNIS"/>
<evidence type="ECO:0000256" key="12">
    <source>
        <dbReference type="PROSITE-ProRule" id="PRU10141"/>
    </source>
</evidence>
<name>A0A2R6S1Q7_ACTCC</name>